<evidence type="ECO:0000313" key="2">
    <source>
        <dbReference type="Proteomes" id="UP001501414"/>
    </source>
</evidence>
<organism evidence="1 2">
    <name type="scientific">Pseudonocardia kongjuensis</name>
    <dbReference type="NCBI Taxonomy" id="102227"/>
    <lineage>
        <taxon>Bacteria</taxon>
        <taxon>Bacillati</taxon>
        <taxon>Actinomycetota</taxon>
        <taxon>Actinomycetes</taxon>
        <taxon>Pseudonocardiales</taxon>
        <taxon>Pseudonocardiaceae</taxon>
        <taxon>Pseudonocardia</taxon>
    </lineage>
</organism>
<gene>
    <name evidence="1" type="ORF">GCM10009613_25860</name>
</gene>
<name>A0ABN1XSI8_9PSEU</name>
<dbReference type="Proteomes" id="UP001501414">
    <property type="component" value="Unassembled WGS sequence"/>
</dbReference>
<reference evidence="1 2" key="1">
    <citation type="journal article" date="2019" name="Int. J. Syst. Evol. Microbiol.">
        <title>The Global Catalogue of Microorganisms (GCM) 10K type strain sequencing project: providing services to taxonomists for standard genome sequencing and annotation.</title>
        <authorList>
            <consortium name="The Broad Institute Genomics Platform"/>
            <consortium name="The Broad Institute Genome Sequencing Center for Infectious Disease"/>
            <person name="Wu L."/>
            <person name="Ma J."/>
        </authorList>
    </citation>
    <scope>NUCLEOTIDE SEQUENCE [LARGE SCALE GENOMIC DNA]</scope>
    <source>
        <strain evidence="1 2">JCM 11896</strain>
    </source>
</reference>
<evidence type="ECO:0008006" key="3">
    <source>
        <dbReference type="Google" id="ProtNLM"/>
    </source>
</evidence>
<sequence length="283" mass="30210">MGQTGRRSNKLQRLVDDFAETCRARGIEVSRPVIEHGLRDRIDMVAQRMGIAETTALRNYFDDSWGQEMAERFCADVEAGEARLAAAPDAMLPAGFVGRLVAALGQAQFFAAVNTASLASPDSPGAPSNDAPADAAGPVASLLSSMTGHPSVRFDPHMAAEATTGLGMALHDAATGPSFEIAEVEVSGRILAQTREVLEDLARRLEPGPGQWRACGCEGPCEEQDTSTLVRDAVRTDLELLYRALDQDPLTRYDADDATDGDAQVLQFGRAAKSEHGAGRRGR</sequence>
<accession>A0ABN1XSI8</accession>
<dbReference type="EMBL" id="BAAAJK010000008">
    <property type="protein sequence ID" value="GAA1388470.1"/>
    <property type="molecule type" value="Genomic_DNA"/>
</dbReference>
<evidence type="ECO:0000313" key="1">
    <source>
        <dbReference type="EMBL" id="GAA1388470.1"/>
    </source>
</evidence>
<protein>
    <recommendedName>
        <fullName evidence="3">TetR family transcriptional regulator</fullName>
    </recommendedName>
</protein>
<comment type="caution">
    <text evidence="1">The sequence shown here is derived from an EMBL/GenBank/DDBJ whole genome shotgun (WGS) entry which is preliminary data.</text>
</comment>
<dbReference type="RefSeq" id="WP_344021901.1">
    <property type="nucleotide sequence ID" value="NZ_BAAAJK010000008.1"/>
</dbReference>
<keyword evidence="2" id="KW-1185">Reference proteome</keyword>
<proteinExistence type="predicted"/>